<protein>
    <submittedName>
        <fullName evidence="1">Saponin hydrolase</fullName>
    </submittedName>
</protein>
<evidence type="ECO:0000313" key="2">
    <source>
        <dbReference type="Proteomes" id="UP000736672"/>
    </source>
</evidence>
<reference evidence="1" key="1">
    <citation type="journal article" date="2021" name="Nat. Commun.">
        <title>Genetic determinants of endophytism in the Arabidopsis root mycobiome.</title>
        <authorList>
            <person name="Mesny F."/>
            <person name="Miyauchi S."/>
            <person name="Thiergart T."/>
            <person name="Pickel B."/>
            <person name="Atanasova L."/>
            <person name="Karlsson M."/>
            <person name="Huettel B."/>
            <person name="Barry K.W."/>
            <person name="Haridas S."/>
            <person name="Chen C."/>
            <person name="Bauer D."/>
            <person name="Andreopoulos W."/>
            <person name="Pangilinan J."/>
            <person name="LaButti K."/>
            <person name="Riley R."/>
            <person name="Lipzen A."/>
            <person name="Clum A."/>
            <person name="Drula E."/>
            <person name="Henrissat B."/>
            <person name="Kohler A."/>
            <person name="Grigoriev I.V."/>
            <person name="Martin F.M."/>
            <person name="Hacquard S."/>
        </authorList>
    </citation>
    <scope>NUCLEOTIDE SEQUENCE</scope>
    <source>
        <strain evidence="1">FSSC 5 MPI-SDFR-AT-0091</strain>
    </source>
</reference>
<dbReference type="EMBL" id="JAGTJS010000024">
    <property type="protein sequence ID" value="KAH7235138.1"/>
    <property type="molecule type" value="Genomic_DNA"/>
</dbReference>
<dbReference type="SUPFAM" id="SSF82171">
    <property type="entry name" value="DPP6 N-terminal domain-like"/>
    <property type="match status" value="1"/>
</dbReference>
<accession>A0A9P9JSD3</accession>
<comment type="caution">
    <text evidence="1">The sequence shown here is derived from an EMBL/GenBank/DDBJ whole genome shotgun (WGS) entry which is preliminary data.</text>
</comment>
<dbReference type="Gene3D" id="2.120.10.30">
    <property type="entry name" value="TolB, C-terminal domain"/>
    <property type="match status" value="1"/>
</dbReference>
<proteinExistence type="predicted"/>
<dbReference type="InterPro" id="IPR011042">
    <property type="entry name" value="6-blade_b-propeller_TolB-like"/>
</dbReference>
<dbReference type="OrthoDB" id="10265322at2759"/>
<name>A0A9P9JSD3_FUSSL</name>
<keyword evidence="1" id="KW-0378">Hydrolase</keyword>
<gene>
    <name evidence="1" type="ORF">B0J15DRAFT_529679</name>
</gene>
<sequence length="668" mass="71907">MNYTNDRHQEENVYIRGKNRALCLGNTFSKMHFFDKATVYAILCGSVGQTAQAAAVSTPPASVPNPPSPEPITLKQLPLPPISPSDDVGACTKQINSRGTGCLANGVFETFQSGDFLPDGKHVIAMVTFTGAPAAPAAGSIYSGPQVIIVKTDGKTFPNGDPWKCITCGVPEENAVGISVKYDYPQAFKDGKRLLIGHNILDCGTNQLTSESCKPENTHIYPLRWNVAADGSGPSGDIRELRLHPDNVHLEFSSFTFASGSIGQYAYFSRLVFNPSPKTGTPLAPRYDLEKVTILHNPKGVAPITAKGKVLSLNPQAISVGEARGFNGDGTELTYVGSNIESCNNDVFAVHLQTGVVRRLTNHPEYPDPLAFSPDNKWMAVMDTRGSGRNMFIAGMRGIPPLVDIVGGILPASSRNNGLRRFFQPYLLDFYGDRGNYYGQKINGDNNGVPGSGAVNDPEWNGMADPRWSPDSRQLVFWQTHTVSPSCGGSNPLPCYPSKEQGGRNYRMYIATFTSRSPSPPAPVKEHSDTIPWGVPYVPGSQVTPTPGLAGGIYTLYGKASGEAKVNITWGQAPEIGTISVVYKNYSLDGKSFLNGDESVTGSVERLTDFSFDWYSDIRQTGAVKGAKKTSPGGFHANIDVMINDLTSTGSLTTTLDGVEWRSPQSGT</sequence>
<evidence type="ECO:0000313" key="1">
    <source>
        <dbReference type="EMBL" id="KAH7235138.1"/>
    </source>
</evidence>
<dbReference type="Proteomes" id="UP000736672">
    <property type="component" value="Unassembled WGS sequence"/>
</dbReference>
<dbReference type="GO" id="GO:0016787">
    <property type="term" value="F:hydrolase activity"/>
    <property type="evidence" value="ECO:0007669"/>
    <property type="project" value="UniProtKB-KW"/>
</dbReference>
<dbReference type="AlphaFoldDB" id="A0A9P9JSD3"/>
<organism evidence="1 2">
    <name type="scientific">Fusarium solani</name>
    <name type="common">Filamentous fungus</name>
    <dbReference type="NCBI Taxonomy" id="169388"/>
    <lineage>
        <taxon>Eukaryota</taxon>
        <taxon>Fungi</taxon>
        <taxon>Dikarya</taxon>
        <taxon>Ascomycota</taxon>
        <taxon>Pezizomycotina</taxon>
        <taxon>Sordariomycetes</taxon>
        <taxon>Hypocreomycetidae</taxon>
        <taxon>Hypocreales</taxon>
        <taxon>Nectriaceae</taxon>
        <taxon>Fusarium</taxon>
        <taxon>Fusarium solani species complex</taxon>
    </lineage>
</organism>
<keyword evidence="2" id="KW-1185">Reference proteome</keyword>